<dbReference type="FunFam" id="3.10.20.90:FF:000036">
    <property type="entry name" value="Unconventional myosin-VIIa"/>
    <property type="match status" value="1"/>
</dbReference>
<dbReference type="OrthoDB" id="6108017at2759"/>
<keyword evidence="7 9" id="KW-0505">Motor protein</keyword>
<dbReference type="InterPro" id="IPR038185">
    <property type="entry name" value="MyTH4_dom_sf"/>
</dbReference>
<dbReference type="PROSITE" id="PS51456">
    <property type="entry name" value="MYOSIN_MOTOR"/>
    <property type="match status" value="1"/>
</dbReference>
<evidence type="ECO:0000313" key="15">
    <source>
        <dbReference type="Proteomes" id="UP000078046"/>
    </source>
</evidence>
<dbReference type="PROSITE" id="PS51016">
    <property type="entry name" value="MYTH4"/>
    <property type="match status" value="1"/>
</dbReference>
<dbReference type="GO" id="GO:0003779">
    <property type="term" value="F:actin binding"/>
    <property type="evidence" value="ECO:0007669"/>
    <property type="project" value="UniProtKB-KW"/>
</dbReference>
<dbReference type="CDD" id="cd01381">
    <property type="entry name" value="MYSc_Myo7"/>
    <property type="match status" value="1"/>
</dbReference>
<protein>
    <submittedName>
        <fullName evidence="14">Class I unconventional myosin</fullName>
    </submittedName>
</protein>
<feature type="domain" description="MyTH4" evidence="12">
    <location>
        <begin position="1056"/>
        <end position="1301"/>
    </location>
</feature>
<evidence type="ECO:0000256" key="10">
    <source>
        <dbReference type="SAM" id="Coils"/>
    </source>
</evidence>
<sequence length="1418" mass="163539">FLFKISSACFAKEGSTHLEKTLANRKRKYPPHNIEIQNNDHVWLPISCGENKEIVVIGAKVENLDSSNLYLVDDDGDKHRLDLNIKLKLMNATSVQHVQDMIKLGDLNEPGILRNLFQRYKENLIYTYTGSILVAINPYQILPIYNAEYIHRYTNSRMGKLEPHIFAIGDSAYGNMMRNGENQCIVISGESGAGKTESTKLVLQFLAASSGKHSWIEQQILEANPLMEAFGNAKTLKNDNSSRFGKYIDIKFNASGSIEGAKIDHYLLEKSRLICPMKNERNYHIFYCFLAGLKKETLNKFKLEEANSYKILTGGDCIDCDGRSDASEFATIISAMKVLQFDDEEINIIWTIIAALLHCGNISFKASSHQNTDDSSKIVNKTPLMNASDQLGLLSKDFEFALLNKSIITHHDTVVTKLVQFKCVNVRDAFIKGIYGRLFSWIVQKINVTVDVKFNKKFTSIGLLDIFGFENFTHNSFEQLCINYANESLQQFFIHHMFKMEQQEYVSEGIEWEHIQFCDNQPTLNLLACKPMNIIALIAEESNFPRGTDLTMLNKLHCTHSNNSLYLKMKSDNIPIFGINHFAGPVYYEVDGFLEKNRDTFSGDLLRLIFKSKLPLLKILFNKEFESDLHSQKRAPNLGTQFQTSLDTLMKTLKKRHPFFIRCIKPNEFKKPKEFERMLCLKQLRYSGMMETIKIRKAGYPIRHFYIDFINRYKCFLTSSDFELFHKNDSKNWKELSKSICNYIDLDKDQTDSFQYGISKIFLKEYFDVNLENVRDAVISKKMECIKRVIMAWKTRQKFLRMKDSILLLSKIIKTKIYKTEYCNKLKGIQRLQSIIKAKEPEKLFINLHDNIIGFQIYCKSFLAQSIYIKRQESLITLQTIIRNKINVYNFKRRIEESDKRGKLKLLRIDDESKLKKEMKSKNAKQEAERLYQLRLTELFNVESEKRAIEDKATEQQKKLMMNAEITRRAPVDEERIVDEMFGFIDRKASNESNSKMDKTAGAFQDLLEKSKPKVSKVSKEMEIIPSDTLTVDSIKQFEYAKYAATYFRKDETFTYSCHVLEEPLLKLDNNGDIVASLAVWVTILRFMGDLPEPLNSPNAKNFKTPVMSKIYSTLSRKVNEDEIYKAQNAASMLQQDIENSKNKCDENTQKPISRKKLVSLTLRRKSKLTNNIMDSINTNLDINESGHFFVENRPTSNLEKLHFIIGNGILRPGLRDEIYCQICKQLTDNLSRSSHARGWILLSLCVGCFAPSQQFLPYLRCFISKGPLGYAPYCEHRLRRTCSNGARNQPPAYLELEATKSKRPIILPITFMDGVTHTVLTDSATTSAELCQHLSETLLLKDIFGFSIYISLYDKVSSLGSGLDHVMDAISQCEQYAKEQGASERNAPWRLFFRKEIFTPWHDPRLDSIATKLIYQQ</sequence>
<keyword evidence="3" id="KW-0963">Cytoplasm</keyword>
<dbReference type="Proteomes" id="UP000078046">
    <property type="component" value="Unassembled WGS sequence"/>
</dbReference>
<comment type="subcellular location">
    <subcellularLocation>
        <location evidence="1">Cytoplasm</location>
    </subcellularLocation>
</comment>
<dbReference type="InterPro" id="IPR027417">
    <property type="entry name" value="P-loop_NTPase"/>
</dbReference>
<dbReference type="Gene3D" id="1.10.10.820">
    <property type="match status" value="1"/>
</dbReference>
<dbReference type="GO" id="GO:0005524">
    <property type="term" value="F:ATP binding"/>
    <property type="evidence" value="ECO:0007669"/>
    <property type="project" value="UniProtKB-UniRule"/>
</dbReference>
<keyword evidence="10" id="KW-0175">Coiled coil</keyword>
<dbReference type="FunFam" id="1.10.10.820:FF:000001">
    <property type="entry name" value="Myosin heavy chain"/>
    <property type="match status" value="1"/>
</dbReference>
<organism evidence="14 15">
    <name type="scientific">Intoshia linei</name>
    <dbReference type="NCBI Taxonomy" id="1819745"/>
    <lineage>
        <taxon>Eukaryota</taxon>
        <taxon>Metazoa</taxon>
        <taxon>Spiralia</taxon>
        <taxon>Lophotrochozoa</taxon>
        <taxon>Mesozoa</taxon>
        <taxon>Orthonectida</taxon>
        <taxon>Rhopaluridae</taxon>
        <taxon>Intoshia</taxon>
    </lineage>
</organism>
<dbReference type="Pfam" id="PF21989">
    <property type="entry name" value="RA_2"/>
    <property type="match status" value="1"/>
</dbReference>
<dbReference type="Pfam" id="PF24123">
    <property type="entry name" value="Myosin_VII_N"/>
    <property type="match status" value="1"/>
</dbReference>
<feature type="domain" description="Myosin motor" evidence="13">
    <location>
        <begin position="96"/>
        <end position="776"/>
    </location>
</feature>
<dbReference type="InterPro" id="IPR029071">
    <property type="entry name" value="Ubiquitin-like_domsf"/>
</dbReference>
<dbReference type="PANTHER" id="PTHR22692:SF33">
    <property type="entry name" value="MYOSIN"/>
    <property type="match status" value="1"/>
</dbReference>
<keyword evidence="4 9" id="KW-0547">Nucleotide-binding</keyword>
<evidence type="ECO:0000256" key="2">
    <source>
        <dbReference type="ARBA" id="ARBA00008314"/>
    </source>
</evidence>
<evidence type="ECO:0000259" key="13">
    <source>
        <dbReference type="PROSITE" id="PS51456"/>
    </source>
</evidence>
<dbReference type="GO" id="GO:0003774">
    <property type="term" value="F:cytoskeletal motor activity"/>
    <property type="evidence" value="ECO:0007669"/>
    <property type="project" value="UniProtKB-UniRule"/>
</dbReference>
<dbReference type="Pfam" id="PF00063">
    <property type="entry name" value="Myosin_head"/>
    <property type="match status" value="1"/>
</dbReference>
<comment type="similarity">
    <text evidence="2 9">Belongs to the TRAFAC class myosin-kinesin ATPase superfamily. Myosin family.</text>
</comment>
<name>A0A177AUN2_9BILA</name>
<feature type="domain" description="FERM" evidence="11">
    <location>
        <begin position="1306"/>
        <end position="1418"/>
    </location>
</feature>
<dbReference type="SUPFAM" id="SSF54236">
    <property type="entry name" value="Ubiquitin-like"/>
    <property type="match status" value="1"/>
</dbReference>
<keyword evidence="15" id="KW-1185">Reference proteome</keyword>
<feature type="binding site" evidence="9">
    <location>
        <begin position="189"/>
        <end position="196"/>
    </location>
    <ligand>
        <name>ATP</name>
        <dbReference type="ChEBI" id="CHEBI:30616"/>
    </ligand>
</feature>
<reference evidence="14 15" key="1">
    <citation type="submission" date="2016-04" db="EMBL/GenBank/DDBJ databases">
        <title>The genome of Intoshia linei affirms orthonectids as highly simplified spiralians.</title>
        <authorList>
            <person name="Mikhailov K.V."/>
            <person name="Slusarev G.S."/>
            <person name="Nikitin M.A."/>
            <person name="Logacheva M.D."/>
            <person name="Penin A."/>
            <person name="Aleoshin V."/>
            <person name="Panchin Y.V."/>
        </authorList>
    </citation>
    <scope>NUCLEOTIDE SEQUENCE [LARGE SCALE GENOMIC DNA]</scope>
    <source>
        <strain evidence="14">Intl2013</strain>
        <tissue evidence="14">Whole animal</tissue>
    </source>
</reference>
<dbReference type="GO" id="GO:0016459">
    <property type="term" value="C:myosin complex"/>
    <property type="evidence" value="ECO:0007669"/>
    <property type="project" value="UniProtKB-KW"/>
</dbReference>
<dbReference type="Gene3D" id="1.20.120.720">
    <property type="entry name" value="Myosin VI head, motor domain, U50 subdomain"/>
    <property type="match status" value="1"/>
</dbReference>
<dbReference type="InterPro" id="IPR000299">
    <property type="entry name" value="FERM_domain"/>
</dbReference>
<evidence type="ECO:0000256" key="6">
    <source>
        <dbReference type="ARBA" id="ARBA00023123"/>
    </source>
</evidence>
<dbReference type="EMBL" id="LWCA01001179">
    <property type="protein sequence ID" value="OAF65709.1"/>
    <property type="molecule type" value="Genomic_DNA"/>
</dbReference>
<dbReference type="InterPro" id="IPR057130">
    <property type="entry name" value="Myosin_VII_N"/>
</dbReference>
<proteinExistence type="inferred from homology"/>
<comment type="caution">
    <text evidence="14">The sequence shown here is derived from an EMBL/GenBank/DDBJ whole genome shotgun (WGS) entry which is preliminary data.</text>
</comment>
<dbReference type="InterPro" id="IPR036961">
    <property type="entry name" value="Kinesin_motor_dom_sf"/>
</dbReference>
<dbReference type="PANTHER" id="PTHR22692">
    <property type="entry name" value="MYOSIN VII, XV"/>
    <property type="match status" value="1"/>
</dbReference>
<keyword evidence="5 9" id="KW-0067">ATP-binding</keyword>
<dbReference type="InterPro" id="IPR036106">
    <property type="entry name" value="MYSc_Myo7"/>
</dbReference>
<evidence type="ECO:0000256" key="4">
    <source>
        <dbReference type="ARBA" id="ARBA00022741"/>
    </source>
</evidence>
<dbReference type="Gene3D" id="1.20.58.530">
    <property type="match status" value="1"/>
</dbReference>
<dbReference type="Gene3D" id="1.25.40.530">
    <property type="entry name" value="MyTH4 domain"/>
    <property type="match status" value="1"/>
</dbReference>
<dbReference type="InterPro" id="IPR001609">
    <property type="entry name" value="Myosin_head_motor_dom-like"/>
</dbReference>
<evidence type="ECO:0000256" key="1">
    <source>
        <dbReference type="ARBA" id="ARBA00004496"/>
    </source>
</evidence>
<dbReference type="PRINTS" id="PR00193">
    <property type="entry name" value="MYOSINHEAVY"/>
</dbReference>
<evidence type="ECO:0000256" key="7">
    <source>
        <dbReference type="ARBA" id="ARBA00023175"/>
    </source>
</evidence>
<evidence type="ECO:0000313" key="14">
    <source>
        <dbReference type="EMBL" id="OAF65709.1"/>
    </source>
</evidence>
<evidence type="ECO:0000259" key="12">
    <source>
        <dbReference type="PROSITE" id="PS51016"/>
    </source>
</evidence>
<feature type="non-terminal residue" evidence="14">
    <location>
        <position position="1"/>
    </location>
</feature>
<gene>
    <name evidence="14" type="ORF">A3Q56_06579</name>
</gene>
<dbReference type="CDD" id="cd17092">
    <property type="entry name" value="FERM1_F1_Myosin-VII"/>
    <property type="match status" value="1"/>
</dbReference>
<feature type="non-terminal residue" evidence="14">
    <location>
        <position position="1418"/>
    </location>
</feature>
<dbReference type="Pfam" id="PF00784">
    <property type="entry name" value="MyTH4"/>
    <property type="match status" value="1"/>
</dbReference>
<dbReference type="PROSITE" id="PS50057">
    <property type="entry name" value="FERM_3"/>
    <property type="match status" value="1"/>
</dbReference>
<feature type="region of interest" description="Actin-binding" evidence="9">
    <location>
        <begin position="646"/>
        <end position="668"/>
    </location>
</feature>
<keyword evidence="8 9" id="KW-0009">Actin-binding</keyword>
<dbReference type="Gene3D" id="3.10.20.90">
    <property type="entry name" value="Phosphatidylinositol 3-kinase Catalytic Subunit, Chain A, domain 1"/>
    <property type="match status" value="1"/>
</dbReference>
<dbReference type="InterPro" id="IPR051567">
    <property type="entry name" value="Unconventional_Myosin_ATPase"/>
</dbReference>
<evidence type="ECO:0000256" key="5">
    <source>
        <dbReference type="ARBA" id="ARBA00022840"/>
    </source>
</evidence>
<dbReference type="GO" id="GO:0005737">
    <property type="term" value="C:cytoplasm"/>
    <property type="evidence" value="ECO:0007669"/>
    <property type="project" value="UniProtKB-SubCell"/>
</dbReference>
<dbReference type="Gene3D" id="1.20.5.4820">
    <property type="match status" value="1"/>
</dbReference>
<evidence type="ECO:0000256" key="3">
    <source>
        <dbReference type="ARBA" id="ARBA00022490"/>
    </source>
</evidence>
<dbReference type="SUPFAM" id="SSF52540">
    <property type="entry name" value="P-loop containing nucleoside triphosphate hydrolases"/>
    <property type="match status" value="1"/>
</dbReference>
<accession>A0A177AUN2</accession>
<dbReference type="SMART" id="SM00242">
    <property type="entry name" value="MYSc"/>
    <property type="match status" value="1"/>
</dbReference>
<evidence type="ECO:0000259" key="11">
    <source>
        <dbReference type="PROSITE" id="PS50057"/>
    </source>
</evidence>
<dbReference type="SMART" id="SM00139">
    <property type="entry name" value="MyTH4"/>
    <property type="match status" value="1"/>
</dbReference>
<feature type="coiled-coil region" evidence="10">
    <location>
        <begin position="1124"/>
        <end position="1151"/>
    </location>
</feature>
<keyword evidence="6 9" id="KW-0518">Myosin</keyword>
<evidence type="ECO:0000256" key="8">
    <source>
        <dbReference type="ARBA" id="ARBA00023203"/>
    </source>
</evidence>
<evidence type="ECO:0000256" key="9">
    <source>
        <dbReference type="PROSITE-ProRule" id="PRU00782"/>
    </source>
</evidence>
<dbReference type="InterPro" id="IPR000857">
    <property type="entry name" value="MyTH4_dom"/>
</dbReference>
<dbReference type="Gene3D" id="3.40.850.10">
    <property type="entry name" value="Kinesin motor domain"/>
    <property type="match status" value="1"/>
</dbReference>